<dbReference type="Proteomes" id="UP000032309">
    <property type="component" value="Unassembled WGS sequence"/>
</dbReference>
<organism evidence="1 2">
    <name type="scientific">Candidatus Brocadia sinica JPN1</name>
    <dbReference type="NCBI Taxonomy" id="1197129"/>
    <lineage>
        <taxon>Bacteria</taxon>
        <taxon>Pseudomonadati</taxon>
        <taxon>Planctomycetota</taxon>
        <taxon>Candidatus Brocadiia</taxon>
        <taxon>Candidatus Brocadiales</taxon>
        <taxon>Candidatus Brocadiaceae</taxon>
        <taxon>Candidatus Brocadia</taxon>
    </lineage>
</organism>
<dbReference type="PANTHER" id="PTHR41260">
    <property type="entry name" value="PROTEIN ECSC"/>
    <property type="match status" value="1"/>
</dbReference>
<evidence type="ECO:0000313" key="2">
    <source>
        <dbReference type="Proteomes" id="UP000032309"/>
    </source>
</evidence>
<dbReference type="EMBL" id="BAFN01000001">
    <property type="protein sequence ID" value="GAN32334.1"/>
    <property type="molecule type" value="Genomic_DNA"/>
</dbReference>
<sequence>MSSLTKYEDEQVRKIREWKIKEPSVMSKTFGKVAVPVTWLVQKIIPHAAIRSAIDVVNSAGKWLSDAGDIKRNGMVSEIQNLRNKDLELSDKLANSVHNWAIGMAAAEGAATGFGGIFAIAADIPVIVTLALRTIHKIGLCYGYESIDDNDNQFILGILAASGANSVEEKVAALTMLRSIEVTIAKQTWKAMAEKAAKRQISKESAIIAIKNLAKQIGINITKRKALQAIPVIGALVGGSVNGWYIKDVGWAARRPFQERWLIDNQKILEV</sequence>
<dbReference type="Pfam" id="PF12787">
    <property type="entry name" value="EcsC"/>
    <property type="match status" value="1"/>
</dbReference>
<dbReference type="RefSeq" id="WP_082059018.1">
    <property type="nucleotide sequence ID" value="NZ_BAFN01000001.1"/>
</dbReference>
<protein>
    <recommendedName>
        <fullName evidence="3">EcsC family protein</fullName>
    </recommendedName>
</protein>
<dbReference type="PANTHER" id="PTHR41260:SF1">
    <property type="entry name" value="PROTEIN ECSC"/>
    <property type="match status" value="1"/>
</dbReference>
<dbReference type="InterPro" id="IPR024787">
    <property type="entry name" value="EcsC"/>
</dbReference>
<gene>
    <name evidence="1" type="ORF">BROSI_A0846</name>
</gene>
<comment type="caution">
    <text evidence="1">The sequence shown here is derived from an EMBL/GenBank/DDBJ whole genome shotgun (WGS) entry which is preliminary data.</text>
</comment>
<evidence type="ECO:0000313" key="1">
    <source>
        <dbReference type="EMBL" id="GAN32334.1"/>
    </source>
</evidence>
<accession>A0ABQ0JU92</accession>
<keyword evidence="2" id="KW-1185">Reference proteome</keyword>
<name>A0ABQ0JU92_9BACT</name>
<reference evidence="2" key="1">
    <citation type="journal article" date="2015" name="Genome Announc.">
        <title>Draft Genome Sequence of an Anaerobic Ammonium-Oxidizing Bacterium, "Candidatus Brocadia sinica".</title>
        <authorList>
            <person name="Oshiki M."/>
            <person name="Shinyako-Hata K."/>
            <person name="Satoh H."/>
            <person name="Okabe S."/>
        </authorList>
    </citation>
    <scope>NUCLEOTIDE SEQUENCE [LARGE SCALE GENOMIC DNA]</scope>
    <source>
        <strain evidence="2">JPN1</strain>
    </source>
</reference>
<evidence type="ECO:0008006" key="3">
    <source>
        <dbReference type="Google" id="ProtNLM"/>
    </source>
</evidence>
<proteinExistence type="predicted"/>